<dbReference type="AlphaFoldDB" id="K0SXC6"/>
<accession>K0SXC6</accession>
<organism evidence="2 3">
    <name type="scientific">Thalassiosira oceanica</name>
    <name type="common">Marine diatom</name>
    <dbReference type="NCBI Taxonomy" id="159749"/>
    <lineage>
        <taxon>Eukaryota</taxon>
        <taxon>Sar</taxon>
        <taxon>Stramenopiles</taxon>
        <taxon>Ochrophyta</taxon>
        <taxon>Bacillariophyta</taxon>
        <taxon>Coscinodiscophyceae</taxon>
        <taxon>Thalassiosirophycidae</taxon>
        <taxon>Thalassiosirales</taxon>
        <taxon>Thalassiosiraceae</taxon>
        <taxon>Thalassiosira</taxon>
    </lineage>
</organism>
<gene>
    <name evidence="2" type="ORF">THAOC_08604</name>
</gene>
<protein>
    <submittedName>
        <fullName evidence="2">Uncharacterized protein</fullName>
    </submittedName>
</protein>
<comment type="caution">
    <text evidence="2">The sequence shown here is derived from an EMBL/GenBank/DDBJ whole genome shotgun (WGS) entry which is preliminary data.</text>
</comment>
<evidence type="ECO:0000313" key="3">
    <source>
        <dbReference type="Proteomes" id="UP000266841"/>
    </source>
</evidence>
<feature type="non-terminal residue" evidence="2">
    <location>
        <position position="1"/>
    </location>
</feature>
<reference evidence="2 3" key="1">
    <citation type="journal article" date="2012" name="Genome Biol.">
        <title>Genome and low-iron response of an oceanic diatom adapted to chronic iron limitation.</title>
        <authorList>
            <person name="Lommer M."/>
            <person name="Specht M."/>
            <person name="Roy A.S."/>
            <person name="Kraemer L."/>
            <person name="Andreson R."/>
            <person name="Gutowska M.A."/>
            <person name="Wolf J."/>
            <person name="Bergner S.V."/>
            <person name="Schilhabel M.B."/>
            <person name="Klostermeier U.C."/>
            <person name="Beiko R.G."/>
            <person name="Rosenstiel P."/>
            <person name="Hippler M."/>
            <person name="Laroche J."/>
        </authorList>
    </citation>
    <scope>NUCLEOTIDE SEQUENCE [LARGE SCALE GENOMIC DNA]</scope>
    <source>
        <strain evidence="2 3">CCMP1005</strain>
    </source>
</reference>
<feature type="compositionally biased region" description="Low complexity" evidence="1">
    <location>
        <begin position="135"/>
        <end position="147"/>
    </location>
</feature>
<proteinExistence type="predicted"/>
<evidence type="ECO:0000313" key="2">
    <source>
        <dbReference type="EMBL" id="EJK70070.1"/>
    </source>
</evidence>
<feature type="region of interest" description="Disordered" evidence="1">
    <location>
        <begin position="104"/>
        <end position="155"/>
    </location>
</feature>
<evidence type="ECO:0000256" key="1">
    <source>
        <dbReference type="SAM" id="MobiDB-lite"/>
    </source>
</evidence>
<dbReference type="EMBL" id="AGNL01009104">
    <property type="protein sequence ID" value="EJK70070.1"/>
    <property type="molecule type" value="Genomic_DNA"/>
</dbReference>
<name>K0SXC6_THAOC</name>
<sequence>SQSGGSSGRCAALKRVGAPLKWVGAPLKRGCGSEMGGWVGVFKKEFKSPTCVTPTLSLNTPTHPPTHPPVSGFSETGDAEAGRSLWDAIVSSPREWVRGVRGTSATGRKVGHGIQPTPGAGGGSAAGRAEERNGQRGTWGRRTTQRGGFSGAKHDARVREIVRAAPGEDGWEGVPETTCIPSPFSAGFLALGPPGAYGGFPGREDGTRTTPAAAVECAHLSAN</sequence>
<feature type="region of interest" description="Disordered" evidence="1">
    <location>
        <begin position="57"/>
        <end position="79"/>
    </location>
</feature>
<dbReference type="Proteomes" id="UP000266841">
    <property type="component" value="Unassembled WGS sequence"/>
</dbReference>
<keyword evidence="3" id="KW-1185">Reference proteome</keyword>